<keyword evidence="3 6" id="KW-0489">Methyltransferase</keyword>
<comment type="catalytic activity">
    <reaction evidence="6">
        <text>cytidine(1402) in 16S rRNA + S-adenosyl-L-methionine = 2'-O-methylcytidine(1402) in 16S rRNA + S-adenosyl-L-homocysteine + H(+)</text>
        <dbReference type="Rhea" id="RHEA:42924"/>
        <dbReference type="Rhea" id="RHEA-COMP:10285"/>
        <dbReference type="Rhea" id="RHEA-COMP:10286"/>
        <dbReference type="ChEBI" id="CHEBI:15378"/>
        <dbReference type="ChEBI" id="CHEBI:57856"/>
        <dbReference type="ChEBI" id="CHEBI:59789"/>
        <dbReference type="ChEBI" id="CHEBI:74495"/>
        <dbReference type="ChEBI" id="CHEBI:82748"/>
        <dbReference type="EC" id="2.1.1.198"/>
    </reaction>
</comment>
<dbReference type="InterPro" id="IPR014776">
    <property type="entry name" value="4pyrrole_Mease_sub2"/>
</dbReference>
<evidence type="ECO:0000256" key="4">
    <source>
        <dbReference type="ARBA" id="ARBA00022679"/>
    </source>
</evidence>
<evidence type="ECO:0000259" key="7">
    <source>
        <dbReference type="Pfam" id="PF00590"/>
    </source>
</evidence>
<dbReference type="EC" id="2.1.1.198" evidence="6"/>
<organism evidence="8 9">
    <name type="scientific">Corynebacterium occultum</name>
    <dbReference type="NCBI Taxonomy" id="2675219"/>
    <lineage>
        <taxon>Bacteria</taxon>
        <taxon>Bacillati</taxon>
        <taxon>Actinomycetota</taxon>
        <taxon>Actinomycetes</taxon>
        <taxon>Mycobacteriales</taxon>
        <taxon>Corynebacteriaceae</taxon>
        <taxon>Corynebacterium</taxon>
    </lineage>
</organism>
<feature type="domain" description="Tetrapyrrole methylase" evidence="7">
    <location>
        <begin position="32"/>
        <end position="233"/>
    </location>
</feature>
<comment type="subcellular location">
    <subcellularLocation>
        <location evidence="6">Cytoplasm</location>
    </subcellularLocation>
</comment>
<dbReference type="FunFam" id="3.30.950.10:FF:000002">
    <property type="entry name" value="Ribosomal RNA small subunit methyltransferase I"/>
    <property type="match status" value="1"/>
</dbReference>
<comment type="function">
    <text evidence="6">Catalyzes the 2'-O-methylation of the ribose of cytidine 1402 (C1402) in 16S rRNA.</text>
</comment>
<dbReference type="GO" id="GO:0005737">
    <property type="term" value="C:cytoplasm"/>
    <property type="evidence" value="ECO:0007669"/>
    <property type="project" value="UniProtKB-SubCell"/>
</dbReference>
<dbReference type="PIRSF" id="PIRSF005917">
    <property type="entry name" value="MTase_YraL"/>
    <property type="match status" value="1"/>
</dbReference>
<evidence type="ECO:0000313" key="9">
    <source>
        <dbReference type="Proteomes" id="UP000424462"/>
    </source>
</evidence>
<dbReference type="FunFam" id="3.40.1010.10:FF:000007">
    <property type="entry name" value="Ribosomal RNA small subunit methyltransferase I"/>
    <property type="match status" value="1"/>
</dbReference>
<dbReference type="HAMAP" id="MF_01877">
    <property type="entry name" value="16SrRNA_methyltr_I"/>
    <property type="match status" value="1"/>
</dbReference>
<dbReference type="CDD" id="cd11648">
    <property type="entry name" value="RsmI"/>
    <property type="match status" value="1"/>
</dbReference>
<dbReference type="Pfam" id="PF00590">
    <property type="entry name" value="TP_methylase"/>
    <property type="match status" value="1"/>
</dbReference>
<evidence type="ECO:0000256" key="5">
    <source>
        <dbReference type="ARBA" id="ARBA00022691"/>
    </source>
</evidence>
<keyword evidence="9" id="KW-1185">Reference proteome</keyword>
<dbReference type="PROSITE" id="PS01296">
    <property type="entry name" value="RSMI"/>
    <property type="match status" value="1"/>
</dbReference>
<evidence type="ECO:0000256" key="1">
    <source>
        <dbReference type="ARBA" id="ARBA00022490"/>
    </source>
</evidence>
<keyword evidence="1 6" id="KW-0963">Cytoplasm</keyword>
<dbReference type="Gene3D" id="3.40.1010.10">
    <property type="entry name" value="Cobalt-precorrin-4 Transmethylase, Domain 1"/>
    <property type="match status" value="1"/>
</dbReference>
<evidence type="ECO:0000256" key="6">
    <source>
        <dbReference type="HAMAP-Rule" id="MF_01877"/>
    </source>
</evidence>
<dbReference type="Gene3D" id="3.30.950.10">
    <property type="entry name" value="Methyltransferase, Cobalt-precorrin-4 Transmethylase, Domain 2"/>
    <property type="match status" value="1"/>
</dbReference>
<dbReference type="InterPro" id="IPR018063">
    <property type="entry name" value="SAM_MeTrfase_RsmI_CS"/>
</dbReference>
<keyword evidence="5 6" id="KW-0949">S-adenosyl-L-methionine</keyword>
<proteinExistence type="inferred from homology"/>
<comment type="similarity">
    <text evidence="6">Belongs to the methyltransferase superfamily. RsmI family.</text>
</comment>
<dbReference type="EMBL" id="CP046455">
    <property type="protein sequence ID" value="QGU06779.1"/>
    <property type="molecule type" value="Genomic_DNA"/>
</dbReference>
<dbReference type="InterPro" id="IPR035996">
    <property type="entry name" value="4pyrrol_Methylase_sf"/>
</dbReference>
<dbReference type="InterPro" id="IPR008189">
    <property type="entry name" value="rRNA_ssu_MeTfrase_I"/>
</dbReference>
<reference evidence="8 9" key="1">
    <citation type="submission" date="2019-11" db="EMBL/GenBank/DDBJ databases">
        <title>Complete genome sequence of Corynebacterium kalinowskii 1959, a novel Corynebacterium species isolated from soil of a small paddock in Vilsendorf, Germany.</title>
        <authorList>
            <person name="Schaffert L."/>
            <person name="Ruwe M."/>
            <person name="Milse J."/>
            <person name="Hanuschka K."/>
            <person name="Ortseifen V."/>
            <person name="Droste J."/>
            <person name="Brandt D."/>
            <person name="Schlueter L."/>
            <person name="Kutter Y."/>
            <person name="Vinke S."/>
            <person name="Viehoefer P."/>
            <person name="Jacob L."/>
            <person name="Luebke N.-C."/>
            <person name="Schulte-Berndt E."/>
            <person name="Hain C."/>
            <person name="Linder M."/>
            <person name="Schmidt P."/>
            <person name="Wollenschlaeger L."/>
            <person name="Luttermann T."/>
            <person name="Thieme E."/>
            <person name="Hassa J."/>
            <person name="Haak M."/>
            <person name="Wittchen M."/>
            <person name="Mentz A."/>
            <person name="Persicke M."/>
            <person name="Busche T."/>
            <person name="Ruckert C."/>
        </authorList>
    </citation>
    <scope>NUCLEOTIDE SEQUENCE [LARGE SCALE GENOMIC DNA]</scope>
    <source>
        <strain evidence="8 9">2039</strain>
    </source>
</reference>
<dbReference type="GO" id="GO:0070677">
    <property type="term" value="F:rRNA (cytosine-2'-O-)-methyltransferase activity"/>
    <property type="evidence" value="ECO:0007669"/>
    <property type="project" value="UniProtKB-UniRule"/>
</dbReference>
<dbReference type="SUPFAM" id="SSF53790">
    <property type="entry name" value="Tetrapyrrole methylase"/>
    <property type="match status" value="1"/>
</dbReference>
<dbReference type="NCBIfam" id="TIGR00096">
    <property type="entry name" value="16S rRNA (cytidine(1402)-2'-O)-methyltransferase"/>
    <property type="match status" value="1"/>
</dbReference>
<evidence type="ECO:0000256" key="3">
    <source>
        <dbReference type="ARBA" id="ARBA00022603"/>
    </source>
</evidence>
<accession>A0A6B8VUJ0</accession>
<keyword evidence="4 6" id="KW-0808">Transferase</keyword>
<protein>
    <recommendedName>
        <fullName evidence="6">Ribosomal RNA small subunit methyltransferase I</fullName>
        <ecNumber evidence="6">2.1.1.198</ecNumber>
    </recommendedName>
    <alternativeName>
        <fullName evidence="6">16S rRNA 2'-O-ribose C1402 methyltransferase</fullName>
    </alternativeName>
    <alternativeName>
        <fullName evidence="6">rRNA (cytidine-2'-O-)-methyltransferase RsmI</fullName>
    </alternativeName>
</protein>
<evidence type="ECO:0000256" key="2">
    <source>
        <dbReference type="ARBA" id="ARBA00022552"/>
    </source>
</evidence>
<sequence>MNNTEHTPEAVAPDLETDIGLETQGQTLPRGVIIAATPLGNVHDASPRLRQALAQADVVAAEDTRRTRALAAALDVQIRGRVISNFDHNEEGRVAQLLEAAQHGSVVVVSDAGMPVVSDPGLSLVNAAHEAGVPVTCFPGPSAVPTALALSGLNVGKFAFDGFAPRKSGQRREWLKSLKNEARAVCFFESPHRIADTLADAVEVLGETRRAAVCRELSKTYEEVRRGSLAELAEWARQGVRGEITVVLEGAGEEDVDVHALVPAVEERVAEGERLKAVCKDIAATRGVSARELYDAVLSARG</sequence>
<dbReference type="KEGG" id="cok:COCCU_04155"/>
<name>A0A6B8VUJ0_9CORY</name>
<gene>
    <name evidence="6 8" type="primary">rsmI</name>
    <name evidence="8" type="ORF">COCCU_04155</name>
</gene>
<keyword evidence="2 6" id="KW-0698">rRNA processing</keyword>
<dbReference type="PANTHER" id="PTHR46111:SF1">
    <property type="entry name" value="RIBOSOMAL RNA SMALL SUBUNIT METHYLTRANSFERASE I"/>
    <property type="match status" value="1"/>
</dbReference>
<dbReference type="PANTHER" id="PTHR46111">
    <property type="entry name" value="RIBOSOMAL RNA SMALL SUBUNIT METHYLTRANSFERASE I"/>
    <property type="match status" value="1"/>
</dbReference>
<dbReference type="InterPro" id="IPR014777">
    <property type="entry name" value="4pyrrole_Mease_sub1"/>
</dbReference>
<dbReference type="Proteomes" id="UP000424462">
    <property type="component" value="Chromosome"/>
</dbReference>
<evidence type="ECO:0000313" key="8">
    <source>
        <dbReference type="EMBL" id="QGU06779.1"/>
    </source>
</evidence>
<dbReference type="AlphaFoldDB" id="A0A6B8VUJ0"/>
<dbReference type="InterPro" id="IPR000878">
    <property type="entry name" value="4pyrrol_Mease"/>
</dbReference>